<dbReference type="Gene3D" id="3.40.50.300">
    <property type="entry name" value="P-loop containing nucleotide triphosphate hydrolases"/>
    <property type="match status" value="1"/>
</dbReference>
<evidence type="ECO:0000313" key="2">
    <source>
        <dbReference type="EMBL" id="GAA1910880.1"/>
    </source>
</evidence>
<protein>
    <recommendedName>
        <fullName evidence="1">ABC transporter domain-containing protein</fullName>
    </recommendedName>
</protein>
<feature type="domain" description="ABC transporter" evidence="1">
    <location>
        <begin position="8"/>
        <end position="120"/>
    </location>
</feature>
<organism evidence="2 3">
    <name type="scientific">Streptomyces sodiiphilus</name>
    <dbReference type="NCBI Taxonomy" id="226217"/>
    <lineage>
        <taxon>Bacteria</taxon>
        <taxon>Bacillati</taxon>
        <taxon>Actinomycetota</taxon>
        <taxon>Actinomycetes</taxon>
        <taxon>Kitasatosporales</taxon>
        <taxon>Streptomycetaceae</taxon>
        <taxon>Streptomyces</taxon>
    </lineage>
</organism>
<evidence type="ECO:0000313" key="3">
    <source>
        <dbReference type="Proteomes" id="UP001501303"/>
    </source>
</evidence>
<dbReference type="EMBL" id="BAAAMJ010000018">
    <property type="protein sequence ID" value="GAA1910880.1"/>
    <property type="molecule type" value="Genomic_DNA"/>
</dbReference>
<comment type="caution">
    <text evidence="2">The sequence shown here is derived from an EMBL/GenBank/DDBJ whole genome shotgun (WGS) entry which is preliminary data.</text>
</comment>
<gene>
    <name evidence="2" type="ORF">GCM10009716_20890</name>
</gene>
<name>A0ABN2P2S5_9ACTN</name>
<proteinExistence type="predicted"/>
<evidence type="ECO:0000259" key="1">
    <source>
        <dbReference type="Pfam" id="PF00005"/>
    </source>
</evidence>
<dbReference type="Pfam" id="PF00005">
    <property type="entry name" value="ABC_tran"/>
    <property type="match status" value="1"/>
</dbReference>
<dbReference type="InterPro" id="IPR003439">
    <property type="entry name" value="ABC_transporter-like_ATP-bd"/>
</dbReference>
<sequence>MSPPHVSCGENGSGKTTLSRVLSGLYLPTGGEAAWDGIPTRDLDPWQAWRHVCLVPQDYVRLPLTLRENVTLGQGDSRDAAVLATCEASGAAEVLPGLRSGINTLLANEWLGGQELSGGQ</sequence>
<dbReference type="Proteomes" id="UP001501303">
    <property type="component" value="Unassembled WGS sequence"/>
</dbReference>
<dbReference type="PANTHER" id="PTHR24221:SF654">
    <property type="entry name" value="ATP-BINDING CASSETTE SUB-FAMILY B MEMBER 6"/>
    <property type="match status" value="1"/>
</dbReference>
<dbReference type="PANTHER" id="PTHR24221">
    <property type="entry name" value="ATP-BINDING CASSETTE SUB-FAMILY B"/>
    <property type="match status" value="1"/>
</dbReference>
<accession>A0ABN2P2S5</accession>
<dbReference type="InterPro" id="IPR039421">
    <property type="entry name" value="Type_1_exporter"/>
</dbReference>
<dbReference type="InterPro" id="IPR027417">
    <property type="entry name" value="P-loop_NTPase"/>
</dbReference>
<reference evidence="2 3" key="1">
    <citation type="journal article" date="2019" name="Int. J. Syst. Evol. Microbiol.">
        <title>The Global Catalogue of Microorganisms (GCM) 10K type strain sequencing project: providing services to taxonomists for standard genome sequencing and annotation.</title>
        <authorList>
            <consortium name="The Broad Institute Genomics Platform"/>
            <consortium name="The Broad Institute Genome Sequencing Center for Infectious Disease"/>
            <person name="Wu L."/>
            <person name="Ma J."/>
        </authorList>
    </citation>
    <scope>NUCLEOTIDE SEQUENCE [LARGE SCALE GENOMIC DNA]</scope>
    <source>
        <strain evidence="2 3">JCM 13581</strain>
    </source>
</reference>
<dbReference type="SUPFAM" id="SSF52540">
    <property type="entry name" value="P-loop containing nucleoside triphosphate hydrolases"/>
    <property type="match status" value="1"/>
</dbReference>
<keyword evidence="3" id="KW-1185">Reference proteome</keyword>